<proteinExistence type="predicted"/>
<reference evidence="1" key="1">
    <citation type="submission" date="2018-05" db="EMBL/GenBank/DDBJ databases">
        <authorList>
            <person name="Lanie J.A."/>
            <person name="Ng W.-L."/>
            <person name="Kazmierczak K.M."/>
            <person name="Andrzejewski T.M."/>
            <person name="Davidsen T.M."/>
            <person name="Wayne K.J."/>
            <person name="Tettelin H."/>
            <person name="Glass J.I."/>
            <person name="Rusch D."/>
            <person name="Podicherti R."/>
            <person name="Tsui H.-C.T."/>
            <person name="Winkler M.E."/>
        </authorList>
    </citation>
    <scope>NUCLEOTIDE SEQUENCE</scope>
</reference>
<evidence type="ECO:0000313" key="1">
    <source>
        <dbReference type="EMBL" id="SVB95051.1"/>
    </source>
</evidence>
<accession>A0A382I8L4</accession>
<name>A0A382I8L4_9ZZZZ</name>
<gene>
    <name evidence="1" type="ORF">METZ01_LOCUS247905</name>
</gene>
<dbReference type="AlphaFoldDB" id="A0A382I8L4"/>
<organism evidence="1">
    <name type="scientific">marine metagenome</name>
    <dbReference type="NCBI Taxonomy" id="408172"/>
    <lineage>
        <taxon>unclassified sequences</taxon>
        <taxon>metagenomes</taxon>
        <taxon>ecological metagenomes</taxon>
    </lineage>
</organism>
<dbReference type="EMBL" id="UINC01065412">
    <property type="protein sequence ID" value="SVB95051.1"/>
    <property type="molecule type" value="Genomic_DNA"/>
</dbReference>
<protein>
    <submittedName>
        <fullName evidence="1">Uncharacterized protein</fullName>
    </submittedName>
</protein>
<sequence>MKTNPYIFTVVPSISMYDNKIPLYNKNVTHTNRIDLKDKKDQLGIVNKKKVDISYYCDTECHKEHSKTQVESYDI</sequence>